<evidence type="ECO:0000256" key="11">
    <source>
        <dbReference type="SAM" id="MobiDB-lite"/>
    </source>
</evidence>
<dbReference type="SMART" id="SM00387">
    <property type="entry name" value="HATPase_c"/>
    <property type="match status" value="1"/>
</dbReference>
<keyword evidence="7" id="KW-0067">ATP-binding</keyword>
<dbReference type="InterPro" id="IPR051315">
    <property type="entry name" value="Bact_Chemotaxis_CheA"/>
</dbReference>
<dbReference type="InterPro" id="IPR003594">
    <property type="entry name" value="HATPase_dom"/>
</dbReference>
<name>A0A5S9IKM9_UABAM</name>
<evidence type="ECO:0000313" key="15">
    <source>
        <dbReference type="EMBL" id="BBM83186.1"/>
    </source>
</evidence>
<dbReference type="OrthoDB" id="9803176at2"/>
<evidence type="ECO:0000256" key="5">
    <source>
        <dbReference type="ARBA" id="ARBA00022741"/>
    </source>
</evidence>
<dbReference type="PROSITE" id="PS50851">
    <property type="entry name" value="CHEW"/>
    <property type="match status" value="1"/>
</dbReference>
<evidence type="ECO:0000259" key="13">
    <source>
        <dbReference type="PROSITE" id="PS50851"/>
    </source>
</evidence>
<dbReference type="Pfam" id="PF02518">
    <property type="entry name" value="HATPase_c"/>
    <property type="match status" value="1"/>
</dbReference>
<evidence type="ECO:0000313" key="16">
    <source>
        <dbReference type="Proteomes" id="UP000326354"/>
    </source>
</evidence>
<keyword evidence="5" id="KW-0547">Nucleotide-binding</keyword>
<dbReference type="InterPro" id="IPR005467">
    <property type="entry name" value="His_kinase_dom"/>
</dbReference>
<dbReference type="InterPro" id="IPR004358">
    <property type="entry name" value="Sig_transdc_His_kin-like_C"/>
</dbReference>
<dbReference type="Pfam" id="PF01584">
    <property type="entry name" value="CheW"/>
    <property type="match status" value="1"/>
</dbReference>
<feature type="domain" description="HPt" evidence="14">
    <location>
        <begin position="172"/>
        <end position="275"/>
    </location>
</feature>
<dbReference type="InterPro" id="IPR002545">
    <property type="entry name" value="CheW-lke_dom"/>
</dbReference>
<dbReference type="FunFam" id="3.30.565.10:FF:000016">
    <property type="entry name" value="Chemotaxis protein CheA, putative"/>
    <property type="match status" value="1"/>
</dbReference>
<dbReference type="PANTHER" id="PTHR43395:SF10">
    <property type="entry name" value="CHEMOTAXIS PROTEIN CHEA"/>
    <property type="match status" value="1"/>
</dbReference>
<feature type="compositionally biased region" description="Basic and acidic residues" evidence="11">
    <location>
        <begin position="140"/>
        <end position="152"/>
    </location>
</feature>
<comment type="catalytic activity">
    <reaction evidence="1">
        <text>ATP + protein L-histidine = ADP + protein N-phospho-L-histidine.</text>
        <dbReference type="EC" id="2.7.13.3"/>
    </reaction>
</comment>
<dbReference type="KEGG" id="uam:UABAM_01537"/>
<evidence type="ECO:0000256" key="8">
    <source>
        <dbReference type="ARBA" id="ARBA00023012"/>
    </source>
</evidence>
<evidence type="ECO:0000256" key="9">
    <source>
        <dbReference type="ARBA" id="ARBA00035100"/>
    </source>
</evidence>
<evidence type="ECO:0000256" key="6">
    <source>
        <dbReference type="ARBA" id="ARBA00022777"/>
    </source>
</evidence>
<dbReference type="PANTHER" id="PTHR43395">
    <property type="entry name" value="SENSOR HISTIDINE KINASE CHEA"/>
    <property type="match status" value="1"/>
</dbReference>
<dbReference type="SUPFAM" id="SSF47226">
    <property type="entry name" value="Histidine-containing phosphotransfer domain, HPT domain"/>
    <property type="match status" value="1"/>
</dbReference>
<organism evidence="15 16">
    <name type="scientific">Uabimicrobium amorphum</name>
    <dbReference type="NCBI Taxonomy" id="2596890"/>
    <lineage>
        <taxon>Bacteria</taxon>
        <taxon>Pseudomonadati</taxon>
        <taxon>Planctomycetota</taxon>
        <taxon>Candidatus Uabimicrobiia</taxon>
        <taxon>Candidatus Uabimicrobiales</taxon>
        <taxon>Candidatus Uabimicrobiaceae</taxon>
        <taxon>Candidatus Uabimicrobium</taxon>
    </lineage>
</organism>
<comment type="function">
    <text evidence="9">Involved in the transmission of sensory signals from the chemoreceptors to the flagellar motors. CheA is autophosphorylated; it can transfer its phosphate group to either CheB or CheY.</text>
</comment>
<dbReference type="SUPFAM" id="SSF55874">
    <property type="entry name" value="ATPase domain of HSP90 chaperone/DNA topoisomerase II/histidine kinase"/>
    <property type="match status" value="1"/>
</dbReference>
<gene>
    <name evidence="15" type="ORF">UABAM_01537</name>
</gene>
<sequence>MSDLTWDEIIEQIDQLVISAVDAEESDLSTVIGVHDDLMEIVAVLAETDYSFLSKIGQKGAEIAMRIVLQESDDVEYDLDTVIETCSTLQCMVREIIDEEDPLSVPLPEGLGLELEDLEDEEDHEDDDEAPEESLVESLEEPKDHDSERAELEEGETASENNESKVLFSIPEQEINPDHLVAFLSDMNDLFDTAESAILALENAPDNKEKLQDLLSVFHTIKGNAGILQMHDMVKVAHIAETLLEKISILTPEAANLLFGAIDCFKEMDLSLKSYLDNRRFTVITNPGMLVEEFEGYLTELQNTPDMIPPKAKPSFFPDEPRVKTERMIDPNQLEGIAKTQPINKISQTGEETINMPFSAIQDQSEYQKSQDKEIAESVDLQAITKIKTSDLDDLIDTVGELIISYSMVENDLNISQIKNIATQKKIASCTKLVKQLQKVALRARMTPIQPIFQRMNRLGRNLAKKLDKEVVIRTFGEDTELDRTVVEAIHEPFMHLMRNAVDHGIEQKNVRAKSGKPGVANVFLRAYHSAGNIIVEIADDGGGIQIPKIQEKALTLGLVKNVRDPNIDWADFIFHSGFSTKENLSEISGRGMGLNIVKQKIQSLEGEISIDSEQGKGCKFTITLPLTLAMLDGIIIRIKHNNYILNSKDIKEFIQLSPEAISSLIDGAEVVVHKGKSIPVIYTEEVIDSPSLSRDFKQKIGVIIDKDDKPYCLVIDEVKQQQQVVIKSLDKSFSQLIGISGTTILSDGSIAYILDLQNITERYLEMQSIERTMS</sequence>
<dbReference type="GO" id="GO:0000155">
    <property type="term" value="F:phosphorelay sensor kinase activity"/>
    <property type="evidence" value="ECO:0007669"/>
    <property type="project" value="InterPro"/>
</dbReference>
<accession>A0A5S9IKM9</accession>
<dbReference type="GO" id="GO:0005524">
    <property type="term" value="F:ATP binding"/>
    <property type="evidence" value="ECO:0007669"/>
    <property type="project" value="UniProtKB-KW"/>
</dbReference>
<evidence type="ECO:0000256" key="3">
    <source>
        <dbReference type="ARBA" id="ARBA00022553"/>
    </source>
</evidence>
<dbReference type="Gene3D" id="1.10.287.560">
    <property type="entry name" value="Histidine kinase CheA-like, homodimeric domain"/>
    <property type="match status" value="1"/>
</dbReference>
<dbReference type="PROSITE" id="PS50894">
    <property type="entry name" value="HPT"/>
    <property type="match status" value="1"/>
</dbReference>
<keyword evidence="3 10" id="KW-0597">Phosphoprotein</keyword>
<dbReference type="PRINTS" id="PR00344">
    <property type="entry name" value="BCTRLSENSOR"/>
</dbReference>
<dbReference type="EC" id="2.7.13.3" evidence="2"/>
<dbReference type="PROSITE" id="PS50109">
    <property type="entry name" value="HIS_KIN"/>
    <property type="match status" value="1"/>
</dbReference>
<keyword evidence="6" id="KW-0418">Kinase</keyword>
<evidence type="ECO:0000259" key="14">
    <source>
        <dbReference type="PROSITE" id="PS50894"/>
    </source>
</evidence>
<dbReference type="InterPro" id="IPR036641">
    <property type="entry name" value="HPT_dom_sf"/>
</dbReference>
<evidence type="ECO:0000259" key="12">
    <source>
        <dbReference type="PROSITE" id="PS50109"/>
    </source>
</evidence>
<dbReference type="Proteomes" id="UP000326354">
    <property type="component" value="Chromosome"/>
</dbReference>
<dbReference type="SMART" id="SM00260">
    <property type="entry name" value="CheW"/>
    <property type="match status" value="1"/>
</dbReference>
<dbReference type="Gene3D" id="1.20.120.160">
    <property type="entry name" value="HPT domain"/>
    <property type="match status" value="1"/>
</dbReference>
<dbReference type="EMBL" id="AP019860">
    <property type="protein sequence ID" value="BBM83186.1"/>
    <property type="molecule type" value="Genomic_DNA"/>
</dbReference>
<dbReference type="GO" id="GO:0006935">
    <property type="term" value="P:chemotaxis"/>
    <property type="evidence" value="ECO:0007669"/>
    <property type="project" value="InterPro"/>
</dbReference>
<reference evidence="15 16" key="1">
    <citation type="submission" date="2019-08" db="EMBL/GenBank/DDBJ databases">
        <title>Complete genome sequence of Candidatus Uab amorphum.</title>
        <authorList>
            <person name="Shiratori T."/>
            <person name="Suzuki S."/>
            <person name="Kakizawa Y."/>
            <person name="Ishida K."/>
        </authorList>
    </citation>
    <scope>NUCLEOTIDE SEQUENCE [LARGE SCALE GENOMIC DNA]</scope>
    <source>
        <strain evidence="15 16">SRT547</strain>
    </source>
</reference>
<dbReference type="AlphaFoldDB" id="A0A5S9IKM9"/>
<proteinExistence type="predicted"/>
<evidence type="ECO:0000256" key="7">
    <source>
        <dbReference type="ARBA" id="ARBA00022840"/>
    </source>
</evidence>
<dbReference type="InterPro" id="IPR036890">
    <property type="entry name" value="HATPase_C_sf"/>
</dbReference>
<keyword evidence="16" id="KW-1185">Reference proteome</keyword>
<feature type="domain" description="CheW-like" evidence="13">
    <location>
        <begin position="631"/>
        <end position="766"/>
    </location>
</feature>
<keyword evidence="8" id="KW-0902">Two-component regulatory system</keyword>
<protein>
    <recommendedName>
        <fullName evidence="2">histidine kinase</fullName>
        <ecNumber evidence="2">2.7.13.3</ecNumber>
    </recommendedName>
</protein>
<dbReference type="RefSeq" id="WP_151967397.1">
    <property type="nucleotide sequence ID" value="NZ_AP019860.1"/>
</dbReference>
<keyword evidence="4" id="KW-0808">Transferase</keyword>
<dbReference type="Pfam" id="PF01627">
    <property type="entry name" value="Hpt"/>
    <property type="match status" value="1"/>
</dbReference>
<feature type="domain" description="Histidine kinase" evidence="12">
    <location>
        <begin position="349"/>
        <end position="629"/>
    </location>
</feature>
<evidence type="ECO:0000256" key="1">
    <source>
        <dbReference type="ARBA" id="ARBA00000085"/>
    </source>
</evidence>
<evidence type="ECO:0000256" key="10">
    <source>
        <dbReference type="PROSITE-ProRule" id="PRU00110"/>
    </source>
</evidence>
<dbReference type="Gene3D" id="3.30.565.10">
    <property type="entry name" value="Histidine kinase-like ATPase, C-terminal domain"/>
    <property type="match status" value="1"/>
</dbReference>
<dbReference type="Gene3D" id="2.30.30.40">
    <property type="entry name" value="SH3 Domains"/>
    <property type="match status" value="1"/>
</dbReference>
<dbReference type="InterPro" id="IPR008207">
    <property type="entry name" value="Sig_transdc_His_kin_Hpt_dom"/>
</dbReference>
<feature type="region of interest" description="Disordered" evidence="11">
    <location>
        <begin position="119"/>
        <end position="164"/>
    </location>
</feature>
<dbReference type="InterPro" id="IPR036061">
    <property type="entry name" value="CheW-like_dom_sf"/>
</dbReference>
<evidence type="ECO:0000256" key="4">
    <source>
        <dbReference type="ARBA" id="ARBA00022679"/>
    </source>
</evidence>
<dbReference type="SUPFAM" id="SSF50341">
    <property type="entry name" value="CheW-like"/>
    <property type="match status" value="1"/>
</dbReference>
<dbReference type="SMART" id="SM00073">
    <property type="entry name" value="HPT"/>
    <property type="match status" value="1"/>
</dbReference>
<feature type="compositionally biased region" description="Acidic residues" evidence="11">
    <location>
        <begin position="119"/>
        <end position="139"/>
    </location>
</feature>
<dbReference type="InterPro" id="IPR037006">
    <property type="entry name" value="CheA-like_homodim_sf"/>
</dbReference>
<evidence type="ECO:0000256" key="2">
    <source>
        <dbReference type="ARBA" id="ARBA00012438"/>
    </source>
</evidence>
<feature type="modified residue" description="Phosphohistidine" evidence="10">
    <location>
        <position position="219"/>
    </location>
</feature>